<evidence type="ECO:0000313" key="2">
    <source>
        <dbReference type="EMBL" id="ABD12113.1"/>
    </source>
</evidence>
<gene>
    <name evidence="2" type="ordered locus">Francci3_2753</name>
</gene>
<dbReference type="HOGENOM" id="CLU_1832246_0_0_11"/>
<dbReference type="STRING" id="106370.Francci3_2753"/>
<reference evidence="2 3" key="1">
    <citation type="journal article" date="2007" name="Genome Res.">
        <title>Genome characteristics of facultatively symbiotic Frankia sp. strains reflect host range and host plant biogeography.</title>
        <authorList>
            <person name="Normand P."/>
            <person name="Lapierre P."/>
            <person name="Tisa L.S."/>
            <person name="Gogarten J.P."/>
            <person name="Alloisio N."/>
            <person name="Bagnarol E."/>
            <person name="Bassi C.A."/>
            <person name="Berry A.M."/>
            <person name="Bickhart D.M."/>
            <person name="Choisne N."/>
            <person name="Couloux A."/>
            <person name="Cournoyer B."/>
            <person name="Cruveiller S."/>
            <person name="Daubin V."/>
            <person name="Demange N."/>
            <person name="Francino M.P."/>
            <person name="Goltsman E."/>
            <person name="Huang Y."/>
            <person name="Kopp O.R."/>
            <person name="Labarre L."/>
            <person name="Lapidus A."/>
            <person name="Lavire C."/>
            <person name="Marechal J."/>
            <person name="Martinez M."/>
            <person name="Mastronunzio J.E."/>
            <person name="Mullin B.C."/>
            <person name="Niemann J."/>
            <person name="Pujic P."/>
            <person name="Rawnsley T."/>
            <person name="Rouy Z."/>
            <person name="Schenowitz C."/>
            <person name="Sellstedt A."/>
            <person name="Tavares F."/>
            <person name="Tomkins J.P."/>
            <person name="Vallenet D."/>
            <person name="Valverde C."/>
            <person name="Wall L.G."/>
            <person name="Wang Y."/>
            <person name="Medigue C."/>
            <person name="Benson D.R."/>
        </authorList>
    </citation>
    <scope>NUCLEOTIDE SEQUENCE [LARGE SCALE GENOMIC DNA]</scope>
    <source>
        <strain evidence="3">DSM 45818 / CECT 9043 / CcI3</strain>
    </source>
</reference>
<name>Q2J9C9_FRACC</name>
<keyword evidence="3" id="KW-1185">Reference proteome</keyword>
<dbReference type="PANTHER" id="PTHR43031:SF16">
    <property type="entry name" value="OXIDOREDUCTASE"/>
    <property type="match status" value="1"/>
</dbReference>
<evidence type="ECO:0000259" key="1">
    <source>
        <dbReference type="PROSITE" id="PS50206"/>
    </source>
</evidence>
<dbReference type="PANTHER" id="PTHR43031">
    <property type="entry name" value="FAD-DEPENDENT OXIDOREDUCTASE"/>
    <property type="match status" value="1"/>
</dbReference>
<dbReference type="eggNOG" id="COG0607">
    <property type="taxonomic scope" value="Bacteria"/>
</dbReference>
<evidence type="ECO:0000313" key="3">
    <source>
        <dbReference type="Proteomes" id="UP000001937"/>
    </source>
</evidence>
<dbReference type="PhylomeDB" id="Q2J9C9"/>
<dbReference type="SUPFAM" id="SSF52821">
    <property type="entry name" value="Rhodanese/Cell cycle control phosphatase"/>
    <property type="match status" value="1"/>
</dbReference>
<dbReference type="PROSITE" id="PS50206">
    <property type="entry name" value="RHODANESE_3"/>
    <property type="match status" value="1"/>
</dbReference>
<organism evidence="2 3">
    <name type="scientific">Frankia casuarinae (strain DSM 45818 / CECT 9043 / HFP020203 / CcI3)</name>
    <dbReference type="NCBI Taxonomy" id="106370"/>
    <lineage>
        <taxon>Bacteria</taxon>
        <taxon>Bacillati</taxon>
        <taxon>Actinomycetota</taxon>
        <taxon>Actinomycetes</taxon>
        <taxon>Frankiales</taxon>
        <taxon>Frankiaceae</taxon>
        <taxon>Frankia</taxon>
    </lineage>
</organism>
<dbReference type="AlphaFoldDB" id="Q2J9C9"/>
<dbReference type="KEGG" id="fra:Francci3_2753"/>
<dbReference type="InterPro" id="IPR050229">
    <property type="entry name" value="GlpE_sulfurtransferase"/>
</dbReference>
<dbReference type="InterPro" id="IPR036873">
    <property type="entry name" value="Rhodanese-like_dom_sf"/>
</dbReference>
<accession>Q2J9C9</accession>
<dbReference type="InterPro" id="IPR001763">
    <property type="entry name" value="Rhodanese-like_dom"/>
</dbReference>
<dbReference type="CDD" id="cd00158">
    <property type="entry name" value="RHOD"/>
    <property type="match status" value="1"/>
</dbReference>
<dbReference type="Proteomes" id="UP000001937">
    <property type="component" value="Chromosome"/>
</dbReference>
<dbReference type="RefSeq" id="WP_011437143.1">
    <property type="nucleotide sequence ID" value="NC_007777.1"/>
</dbReference>
<sequence>MVVLDQRLLESCRRYVDDMPPRFNYMTSPELAKALESHPDAYFVLDNRTPEAYAAGHIPGAVNMWFKDVLSDSNLALLPRDKTIVIVCWVGHTASQLVALLGLLGFTVAGLQYGMGESPVPDSPRAGWRDLGLPLEKKIG</sequence>
<protein>
    <submittedName>
        <fullName evidence="2">Rhodanese-like</fullName>
    </submittedName>
</protein>
<dbReference type="SMART" id="SM00450">
    <property type="entry name" value="RHOD"/>
    <property type="match status" value="1"/>
</dbReference>
<dbReference type="Pfam" id="PF00581">
    <property type="entry name" value="Rhodanese"/>
    <property type="match status" value="1"/>
</dbReference>
<dbReference type="EMBL" id="CP000249">
    <property type="protein sequence ID" value="ABD12113.1"/>
    <property type="molecule type" value="Genomic_DNA"/>
</dbReference>
<dbReference type="Gene3D" id="3.40.250.10">
    <property type="entry name" value="Rhodanese-like domain"/>
    <property type="match status" value="1"/>
</dbReference>
<feature type="domain" description="Rhodanese" evidence="1">
    <location>
        <begin position="38"/>
        <end position="137"/>
    </location>
</feature>
<proteinExistence type="predicted"/>